<dbReference type="PROSITE" id="PS50166">
    <property type="entry name" value="IMPORTIN_B_NT"/>
    <property type="match status" value="1"/>
</dbReference>
<dbReference type="Proteomes" id="UP001642483">
    <property type="component" value="Unassembled WGS sequence"/>
</dbReference>
<organism evidence="6 7">
    <name type="scientific">Clavelina lepadiformis</name>
    <name type="common">Light-bulb sea squirt</name>
    <name type="synonym">Ascidia lepadiformis</name>
    <dbReference type="NCBI Taxonomy" id="159417"/>
    <lineage>
        <taxon>Eukaryota</taxon>
        <taxon>Metazoa</taxon>
        <taxon>Chordata</taxon>
        <taxon>Tunicata</taxon>
        <taxon>Ascidiacea</taxon>
        <taxon>Aplousobranchia</taxon>
        <taxon>Clavelinidae</taxon>
        <taxon>Clavelina</taxon>
    </lineage>
</organism>
<proteinExistence type="inferred from homology"/>
<feature type="domain" description="Importin N-terminal" evidence="5">
    <location>
        <begin position="25"/>
        <end position="99"/>
    </location>
</feature>
<dbReference type="PANTHER" id="PTHR10997">
    <property type="entry name" value="IMPORTIN-7, 8, 11"/>
    <property type="match status" value="1"/>
</dbReference>
<protein>
    <recommendedName>
        <fullName evidence="5">Importin N-terminal domain-containing protein</fullName>
    </recommendedName>
</protein>
<dbReference type="SUPFAM" id="SSF48371">
    <property type="entry name" value="ARM repeat"/>
    <property type="match status" value="1"/>
</dbReference>
<evidence type="ECO:0000256" key="3">
    <source>
        <dbReference type="ARBA" id="ARBA00022448"/>
    </source>
</evidence>
<reference evidence="6 7" key="1">
    <citation type="submission" date="2024-02" db="EMBL/GenBank/DDBJ databases">
        <authorList>
            <person name="Daric V."/>
            <person name="Darras S."/>
        </authorList>
    </citation>
    <scope>NUCLEOTIDE SEQUENCE [LARGE SCALE GENOMIC DNA]</scope>
</reference>
<dbReference type="InterPro" id="IPR016024">
    <property type="entry name" value="ARM-type_fold"/>
</dbReference>
<comment type="caution">
    <text evidence="6">The sequence shown here is derived from an EMBL/GenBank/DDBJ whole genome shotgun (WGS) entry which is preliminary data.</text>
</comment>
<evidence type="ECO:0000259" key="5">
    <source>
        <dbReference type="PROSITE" id="PS50166"/>
    </source>
</evidence>
<dbReference type="InterPro" id="IPR058669">
    <property type="entry name" value="TPR_IPO7/11-like"/>
</dbReference>
<keyword evidence="3" id="KW-0813">Transport</keyword>
<keyword evidence="7" id="KW-1185">Reference proteome</keyword>
<comment type="subcellular location">
    <subcellularLocation>
        <location evidence="1">Nucleus</location>
    </subcellularLocation>
</comment>
<evidence type="ECO:0000256" key="4">
    <source>
        <dbReference type="ARBA" id="ARBA00023242"/>
    </source>
</evidence>
<evidence type="ECO:0000313" key="7">
    <source>
        <dbReference type="Proteomes" id="UP001642483"/>
    </source>
</evidence>
<comment type="similarity">
    <text evidence="2">Belongs to the importin beta family.</text>
</comment>
<accession>A0ABP0F9G7</accession>
<evidence type="ECO:0000256" key="1">
    <source>
        <dbReference type="ARBA" id="ARBA00004123"/>
    </source>
</evidence>
<sequence>MDNLEQLVTTLRSAASQQSADIKPAVQALTDNEDKFGFHFALLKVALSSGLNLETHVRWLAVLYLKNGIERHWRMHGPSPLTEEEKNSIRNEILSSFDEEVNQIALQFAVIVSKIARYDYPKNWPHLLHILLTAIESMQVLSTKQRDNTVLLTFRYVVKELSTKRLPNDRKLFSQISCSSYPCIIATFDRFHKTVVEMLSSSTGDSNTLLHAIEKLLHILKSLKCISPALDSTTNCNFINEVLTMLKTFLGLTTSHSFKDQLVLDKCHKVLLVYSKILLDTFVVEDNKVANFVPEIVNMCKQCIFLFAENRALFPERFVVNCMNVIKLLVGPNEGQKDCSVSMDDMQDLLKGLVFSFLPLTAADLENWEEDVEEFCSEEIGETWKYNLRPSAEVLFLTLLHRSPERFVPVILATLDTVNQNSQKDVLQDHQGVNSVLLNDAVFAAVGLAANELFDELDFEMWFLTYLSPYVQKCVTTPCGKILHRRVLWLIEQWMGVKPPNEARTAMYDFIISSMDSNLNMAVRLAASSALRQILDDFEFDLDTFAPFQEKCTDSLYKLLQDSQTGDSKMRVLHVLSFVIERLGSRVVSCAHKLAEILPAIWQVSEAHNMLRCAVLTTLTNVVVGLKEQSVSFHPFLINVIHTSTDTTSPAHIYLLADGLDLWITVLQNTTDLTDSLMQLFNNIYGLFEFSSESVRACIEIVESYVVLGGCSFISGIHGQKLSAAILSLVTDVRDECLLLVTRLLELTLQVAPAVVPEIFQQYVRDNIQHVLTDETTTILSTARMVLIARLALLNPPAFWNLLQRQTGQQIGNALMALTKIFNDRIDCVIETEPRKAVAMASLSILDQYAESEPVRHSLPQIMCLCVQVLHDVCDESGSDTVLVTSNPEAPLVFNEWDNFHFMRVRTLLNAGPTHTVSLQTFVKQKLEILSDIHGGADNLQTMLTAVVDAQVLQELQNFL</sequence>
<gene>
    <name evidence="6" type="ORF">CVLEPA_LOCUS4711</name>
</gene>
<dbReference type="Pfam" id="PF25758">
    <property type="entry name" value="TPR_IPO11"/>
    <property type="match status" value="1"/>
</dbReference>
<dbReference type="Gene3D" id="1.25.10.10">
    <property type="entry name" value="Leucine-rich Repeat Variant"/>
    <property type="match status" value="1"/>
</dbReference>
<dbReference type="InterPro" id="IPR011989">
    <property type="entry name" value="ARM-like"/>
</dbReference>
<dbReference type="Pfam" id="PF03810">
    <property type="entry name" value="IBN_N"/>
    <property type="match status" value="1"/>
</dbReference>
<dbReference type="InterPro" id="IPR001494">
    <property type="entry name" value="Importin-beta_N"/>
</dbReference>
<dbReference type="SMART" id="SM00913">
    <property type="entry name" value="IBN_N"/>
    <property type="match status" value="1"/>
</dbReference>
<name>A0ABP0F9G7_CLALP</name>
<evidence type="ECO:0000313" key="6">
    <source>
        <dbReference type="EMBL" id="CAK8675090.1"/>
    </source>
</evidence>
<evidence type="ECO:0000256" key="2">
    <source>
        <dbReference type="ARBA" id="ARBA00007991"/>
    </source>
</evidence>
<keyword evidence="4" id="KW-0539">Nucleus</keyword>
<dbReference type="PANTHER" id="PTHR10997:SF7">
    <property type="entry name" value="IMPORTIN-11"/>
    <property type="match status" value="1"/>
</dbReference>
<dbReference type="EMBL" id="CAWYQH010000013">
    <property type="protein sequence ID" value="CAK8675090.1"/>
    <property type="molecule type" value="Genomic_DNA"/>
</dbReference>